<name>M0A739_9EURY</name>
<dbReference type="PATRIC" id="fig|1230458.4.peg.1512"/>
<dbReference type="Proteomes" id="UP000011648">
    <property type="component" value="Unassembled WGS sequence"/>
</dbReference>
<feature type="compositionally biased region" description="Acidic residues" evidence="1">
    <location>
        <begin position="28"/>
        <end position="38"/>
    </location>
</feature>
<sequence>MDRATDRRQFVQVLSGGLAIGLAGCLGGDEDETEENGENSENGTDAEGSAGLAYAFGPETIGLDDRPDRSGRGRGCRRDHRRRRGLRIR</sequence>
<organism evidence="2 3">
    <name type="scientific">Natrialba taiwanensis DSM 12281</name>
    <dbReference type="NCBI Taxonomy" id="1230458"/>
    <lineage>
        <taxon>Archaea</taxon>
        <taxon>Methanobacteriati</taxon>
        <taxon>Methanobacteriota</taxon>
        <taxon>Stenosarchaea group</taxon>
        <taxon>Halobacteria</taxon>
        <taxon>Halobacteriales</taxon>
        <taxon>Natrialbaceae</taxon>
        <taxon>Natrialba</taxon>
    </lineage>
</organism>
<dbReference type="AlphaFoldDB" id="M0A739"/>
<protein>
    <submittedName>
        <fullName evidence="2">Uncharacterized protein</fullName>
    </submittedName>
</protein>
<evidence type="ECO:0000313" key="2">
    <source>
        <dbReference type="EMBL" id="ELY93712.1"/>
    </source>
</evidence>
<dbReference type="EMBL" id="AOIL01000019">
    <property type="protein sequence ID" value="ELY93712.1"/>
    <property type="molecule type" value="Genomic_DNA"/>
</dbReference>
<reference evidence="2 3" key="1">
    <citation type="journal article" date="2014" name="PLoS Genet.">
        <title>Phylogenetically driven sequencing of extremely halophilic archaea reveals strategies for static and dynamic osmo-response.</title>
        <authorList>
            <person name="Becker E.A."/>
            <person name="Seitzer P.M."/>
            <person name="Tritt A."/>
            <person name="Larsen D."/>
            <person name="Krusor M."/>
            <person name="Yao A.I."/>
            <person name="Wu D."/>
            <person name="Madern D."/>
            <person name="Eisen J.A."/>
            <person name="Darling A.E."/>
            <person name="Facciotti M.T."/>
        </authorList>
    </citation>
    <scope>NUCLEOTIDE SEQUENCE [LARGE SCALE GENOMIC DNA]</scope>
    <source>
        <strain evidence="2 3">DSM 12281</strain>
    </source>
</reference>
<proteinExistence type="predicted"/>
<feature type="region of interest" description="Disordered" evidence="1">
    <location>
        <begin position="25"/>
        <end position="89"/>
    </location>
</feature>
<dbReference type="PROSITE" id="PS51257">
    <property type="entry name" value="PROKAR_LIPOPROTEIN"/>
    <property type="match status" value="1"/>
</dbReference>
<evidence type="ECO:0000256" key="1">
    <source>
        <dbReference type="SAM" id="MobiDB-lite"/>
    </source>
</evidence>
<comment type="caution">
    <text evidence="2">The sequence shown here is derived from an EMBL/GenBank/DDBJ whole genome shotgun (WGS) entry which is preliminary data.</text>
</comment>
<accession>M0A739</accession>
<evidence type="ECO:0000313" key="3">
    <source>
        <dbReference type="Proteomes" id="UP000011648"/>
    </source>
</evidence>
<gene>
    <name evidence="2" type="ORF">C484_07506</name>
</gene>
<dbReference type="STRING" id="1230458.C484_07506"/>
<keyword evidence="3" id="KW-1185">Reference proteome</keyword>
<feature type="compositionally biased region" description="Basic residues" evidence="1">
    <location>
        <begin position="72"/>
        <end position="89"/>
    </location>
</feature>